<dbReference type="GO" id="GO:0003677">
    <property type="term" value="F:DNA binding"/>
    <property type="evidence" value="ECO:0007669"/>
    <property type="project" value="UniProtKB-KW"/>
</dbReference>
<dbReference type="RefSeq" id="WP_256533536.1">
    <property type="nucleotide sequence ID" value="NZ_CP101824.1"/>
</dbReference>
<dbReference type="PANTHER" id="PTHR34860:SF7">
    <property type="entry name" value="TRANSCRIPTION REGULATOR, SPOVT_ABRB FAMILY"/>
    <property type="match status" value="1"/>
</dbReference>
<accession>A0ABD5NPZ1</accession>
<evidence type="ECO:0000313" key="3">
    <source>
        <dbReference type="EMBL" id="MFC3959066.1"/>
    </source>
</evidence>
<dbReference type="GeneID" id="73902667"/>
<gene>
    <name evidence="3" type="ORF">ACFOUR_11895</name>
</gene>
<evidence type="ECO:0000256" key="1">
    <source>
        <dbReference type="SAM" id="MobiDB-lite"/>
    </source>
</evidence>
<feature type="compositionally biased region" description="Basic and acidic residues" evidence="1">
    <location>
        <begin position="64"/>
        <end position="95"/>
    </location>
</feature>
<organism evidence="3 4">
    <name type="scientific">Halovivax cerinus</name>
    <dbReference type="NCBI Taxonomy" id="1487865"/>
    <lineage>
        <taxon>Archaea</taxon>
        <taxon>Methanobacteriati</taxon>
        <taxon>Methanobacteriota</taxon>
        <taxon>Stenosarchaea group</taxon>
        <taxon>Halobacteria</taxon>
        <taxon>Halobacteriales</taxon>
        <taxon>Natrialbaceae</taxon>
        <taxon>Halovivax</taxon>
    </lineage>
</organism>
<name>A0ABD5NPZ1_9EURY</name>
<dbReference type="EMBL" id="JBHSAQ010000010">
    <property type="protein sequence ID" value="MFC3959066.1"/>
    <property type="molecule type" value="Genomic_DNA"/>
</dbReference>
<dbReference type="SMART" id="SM00966">
    <property type="entry name" value="SpoVT_AbrB"/>
    <property type="match status" value="1"/>
</dbReference>
<dbReference type="AlphaFoldDB" id="A0ABD5NPZ1"/>
<evidence type="ECO:0000313" key="4">
    <source>
        <dbReference type="Proteomes" id="UP001595846"/>
    </source>
</evidence>
<dbReference type="SUPFAM" id="SSF89447">
    <property type="entry name" value="AbrB/MazE/MraZ-like"/>
    <property type="match status" value="1"/>
</dbReference>
<dbReference type="PANTHER" id="PTHR34860">
    <property type="entry name" value="REPRESSOR-LIKE PROTEIN SSO7C3"/>
    <property type="match status" value="1"/>
</dbReference>
<dbReference type="Gene3D" id="2.10.260.10">
    <property type="match status" value="1"/>
</dbReference>
<sequence length="102" mass="11520">MSKSESEKVVSVSSRGQATIPKEFREELEIETPGRVKFVRTDEGEIVVRPIHSVTDLRGVLSGKTDERGRSAVERLREERASDRASEEALRQRYADDEESDA</sequence>
<dbReference type="NCBIfam" id="TIGR01439">
    <property type="entry name" value="lp_hng_hel_AbrB"/>
    <property type="match status" value="1"/>
</dbReference>
<protein>
    <submittedName>
        <fullName evidence="3">AbrB/MazE/SpoVT family DNA-binding domain-containing protein</fullName>
    </submittedName>
</protein>
<keyword evidence="4" id="KW-1185">Reference proteome</keyword>
<dbReference type="InterPro" id="IPR052975">
    <property type="entry name" value="Repressor-like_regulatory"/>
</dbReference>
<dbReference type="PROSITE" id="PS51740">
    <property type="entry name" value="SPOVT_ABRB"/>
    <property type="match status" value="1"/>
</dbReference>
<reference evidence="3 4" key="1">
    <citation type="journal article" date="2019" name="Int. J. Syst. Evol. Microbiol.">
        <title>The Global Catalogue of Microorganisms (GCM) 10K type strain sequencing project: providing services to taxonomists for standard genome sequencing and annotation.</title>
        <authorList>
            <consortium name="The Broad Institute Genomics Platform"/>
            <consortium name="The Broad Institute Genome Sequencing Center for Infectious Disease"/>
            <person name="Wu L."/>
            <person name="Ma J."/>
        </authorList>
    </citation>
    <scope>NUCLEOTIDE SEQUENCE [LARGE SCALE GENOMIC DNA]</scope>
    <source>
        <strain evidence="3 4">IBRC-M 10256</strain>
    </source>
</reference>
<proteinExistence type="predicted"/>
<evidence type="ECO:0000259" key="2">
    <source>
        <dbReference type="PROSITE" id="PS51740"/>
    </source>
</evidence>
<dbReference type="Proteomes" id="UP001595846">
    <property type="component" value="Unassembled WGS sequence"/>
</dbReference>
<dbReference type="Pfam" id="PF04014">
    <property type="entry name" value="MazE_antitoxin"/>
    <property type="match status" value="1"/>
</dbReference>
<feature type="region of interest" description="Disordered" evidence="1">
    <location>
        <begin position="62"/>
        <end position="102"/>
    </location>
</feature>
<keyword evidence="3" id="KW-0238">DNA-binding</keyword>
<feature type="domain" description="SpoVT-AbrB" evidence="2">
    <location>
        <begin position="7"/>
        <end position="53"/>
    </location>
</feature>
<dbReference type="InterPro" id="IPR007159">
    <property type="entry name" value="SpoVT-AbrB_dom"/>
</dbReference>
<comment type="caution">
    <text evidence="3">The sequence shown here is derived from an EMBL/GenBank/DDBJ whole genome shotgun (WGS) entry which is preliminary data.</text>
</comment>
<dbReference type="InterPro" id="IPR037914">
    <property type="entry name" value="SpoVT-AbrB_sf"/>
</dbReference>